<gene>
    <name evidence="1" type="ORF">GIB67_016160</name>
</gene>
<accession>A0A7J7N9Y9</accession>
<dbReference type="EMBL" id="JACGCM010000963">
    <property type="protein sequence ID" value="KAF6163820.1"/>
    <property type="molecule type" value="Genomic_DNA"/>
</dbReference>
<name>A0A7J7N9Y9_9MAGN</name>
<keyword evidence="2" id="KW-1185">Reference proteome</keyword>
<organism evidence="1 2">
    <name type="scientific">Kingdonia uniflora</name>
    <dbReference type="NCBI Taxonomy" id="39325"/>
    <lineage>
        <taxon>Eukaryota</taxon>
        <taxon>Viridiplantae</taxon>
        <taxon>Streptophyta</taxon>
        <taxon>Embryophyta</taxon>
        <taxon>Tracheophyta</taxon>
        <taxon>Spermatophyta</taxon>
        <taxon>Magnoliopsida</taxon>
        <taxon>Ranunculales</taxon>
        <taxon>Circaeasteraceae</taxon>
        <taxon>Kingdonia</taxon>
    </lineage>
</organism>
<dbReference type="AlphaFoldDB" id="A0A7J7N9Y9"/>
<comment type="caution">
    <text evidence="1">The sequence shown here is derived from an EMBL/GenBank/DDBJ whole genome shotgun (WGS) entry which is preliminary data.</text>
</comment>
<protein>
    <submittedName>
        <fullName evidence="1">Uncharacterized protein</fullName>
    </submittedName>
</protein>
<feature type="non-terminal residue" evidence="1">
    <location>
        <position position="1"/>
    </location>
</feature>
<evidence type="ECO:0000313" key="1">
    <source>
        <dbReference type="EMBL" id="KAF6163820.1"/>
    </source>
</evidence>
<evidence type="ECO:0000313" key="2">
    <source>
        <dbReference type="Proteomes" id="UP000541444"/>
    </source>
</evidence>
<dbReference type="Proteomes" id="UP000541444">
    <property type="component" value="Unassembled WGS sequence"/>
</dbReference>
<sequence>TAKVVRTVSKLARTTLRLIGLKPYKLAQSFEQNLNSFERNLALGQISSGTNFVVRTTLGSWAKFYIGGIWSFERLSTSFEQLWIISKLP</sequence>
<reference evidence="1 2" key="1">
    <citation type="journal article" date="2020" name="IScience">
        <title>Genome Sequencing of the Endangered Kingdonia uniflora (Circaeasteraceae, Ranunculales) Reveals Potential Mechanisms of Evolutionary Specialization.</title>
        <authorList>
            <person name="Sun Y."/>
            <person name="Deng T."/>
            <person name="Zhang A."/>
            <person name="Moore M.J."/>
            <person name="Landis J.B."/>
            <person name="Lin N."/>
            <person name="Zhang H."/>
            <person name="Zhang X."/>
            <person name="Huang J."/>
            <person name="Zhang X."/>
            <person name="Sun H."/>
            <person name="Wang H."/>
        </authorList>
    </citation>
    <scope>NUCLEOTIDE SEQUENCE [LARGE SCALE GENOMIC DNA]</scope>
    <source>
        <strain evidence="1">TB1705</strain>
        <tissue evidence="1">Leaf</tissue>
    </source>
</reference>
<proteinExistence type="predicted"/>